<accession>A0ABD1DP05</accession>
<feature type="non-terminal residue" evidence="2">
    <location>
        <position position="64"/>
    </location>
</feature>
<dbReference type="Proteomes" id="UP001562425">
    <property type="component" value="Unassembled WGS sequence"/>
</dbReference>
<proteinExistence type="predicted"/>
<evidence type="ECO:0000313" key="2">
    <source>
        <dbReference type="EMBL" id="KAL1401502.1"/>
    </source>
</evidence>
<name>A0ABD1DP05_CULPP</name>
<evidence type="ECO:0000256" key="1">
    <source>
        <dbReference type="SAM" id="SignalP"/>
    </source>
</evidence>
<dbReference type="InterPro" id="IPR009003">
    <property type="entry name" value="Peptidase_S1_PA"/>
</dbReference>
<evidence type="ECO:0000313" key="3">
    <source>
        <dbReference type="Proteomes" id="UP001562425"/>
    </source>
</evidence>
<keyword evidence="3" id="KW-1185">Reference proteome</keyword>
<dbReference type="EMBL" id="JBEHCU010004677">
    <property type="protein sequence ID" value="KAL1401502.1"/>
    <property type="molecule type" value="Genomic_DNA"/>
</dbReference>
<reference evidence="2 3" key="1">
    <citation type="submission" date="2024-05" db="EMBL/GenBank/DDBJ databases">
        <title>Culex pipiens pipiens assembly and annotation.</title>
        <authorList>
            <person name="Alout H."/>
            <person name="Durand T."/>
        </authorList>
    </citation>
    <scope>NUCLEOTIDE SEQUENCE [LARGE SCALE GENOMIC DNA]</scope>
    <source>
        <strain evidence="2">HA-2024</strain>
        <tissue evidence="2">Whole body</tissue>
    </source>
</reference>
<keyword evidence="1" id="KW-0732">Signal</keyword>
<gene>
    <name evidence="2" type="ORF">pipiens_001946</name>
</gene>
<comment type="caution">
    <text evidence="2">The sequence shown here is derived from an EMBL/GenBank/DDBJ whole genome shotgun (WGS) entry which is preliminary data.</text>
</comment>
<feature type="signal peptide" evidence="1">
    <location>
        <begin position="1"/>
        <end position="19"/>
    </location>
</feature>
<organism evidence="2 3">
    <name type="scientific">Culex pipiens pipiens</name>
    <name type="common">Northern house mosquito</name>
    <dbReference type="NCBI Taxonomy" id="38569"/>
    <lineage>
        <taxon>Eukaryota</taxon>
        <taxon>Metazoa</taxon>
        <taxon>Ecdysozoa</taxon>
        <taxon>Arthropoda</taxon>
        <taxon>Hexapoda</taxon>
        <taxon>Insecta</taxon>
        <taxon>Pterygota</taxon>
        <taxon>Neoptera</taxon>
        <taxon>Endopterygota</taxon>
        <taxon>Diptera</taxon>
        <taxon>Nematocera</taxon>
        <taxon>Culicoidea</taxon>
        <taxon>Culicidae</taxon>
        <taxon>Culicinae</taxon>
        <taxon>Culicini</taxon>
        <taxon>Culex</taxon>
        <taxon>Culex</taxon>
    </lineage>
</organism>
<feature type="chain" id="PRO_5044813052" evidence="1">
    <location>
        <begin position="20"/>
        <end position="64"/>
    </location>
</feature>
<sequence length="64" mass="6956">MAAVHYLAIFAALVAGVTSIGETDFDDRSCGRQLAPLEGLIKAGFRSRPGEYPWHVALFHRVGI</sequence>
<dbReference type="SUPFAM" id="SSF50494">
    <property type="entry name" value="Trypsin-like serine proteases"/>
    <property type="match status" value="1"/>
</dbReference>
<dbReference type="AlphaFoldDB" id="A0ABD1DP05"/>
<protein>
    <submittedName>
        <fullName evidence="2">Uncharacterized protein</fullName>
    </submittedName>
</protein>